<dbReference type="Gene3D" id="3.40.50.10170">
    <property type="match status" value="1"/>
</dbReference>
<sequence>MVPYIPEGDNQKDIFILPLQVSIDGKNYKENVDLTSQEFYQKVKVTNKAVKTSQPALGDIISTFEQIIEQGYEEIICVNISSEVSGTFQSVSNIADDFEGTKIHVVDSSLLSYPMYEMIQHGKKLIEHGRSAEDVVKIIQNDYKKVHTYIYVADIKYAYLGGGINMFAYNVGKTLKVHPILTLKEGKMELVKKVRTEKRSIDYMVNQVIEYAKSQPITQLNILHCNDRSISETIKNRLKDFSNIENIHIGALGPIIAAHGGEGSFALSWQEK</sequence>
<evidence type="ECO:0000313" key="2">
    <source>
        <dbReference type="EMBL" id="PKR78041.1"/>
    </source>
</evidence>
<protein>
    <recommendedName>
        <fullName evidence="4">DegV family protein</fullName>
    </recommendedName>
</protein>
<evidence type="ECO:0000256" key="1">
    <source>
        <dbReference type="ARBA" id="ARBA00023121"/>
    </source>
</evidence>
<evidence type="ECO:0008006" key="4">
    <source>
        <dbReference type="Google" id="ProtNLM"/>
    </source>
</evidence>
<dbReference type="SUPFAM" id="SSF82549">
    <property type="entry name" value="DAK1/DegV-like"/>
    <property type="match status" value="1"/>
</dbReference>
<dbReference type="NCBIfam" id="TIGR00762">
    <property type="entry name" value="DegV"/>
    <property type="match status" value="1"/>
</dbReference>
<dbReference type="GO" id="GO:0008289">
    <property type="term" value="F:lipid binding"/>
    <property type="evidence" value="ECO:0007669"/>
    <property type="project" value="UniProtKB-KW"/>
</dbReference>
<dbReference type="Pfam" id="PF02645">
    <property type="entry name" value="DegV"/>
    <property type="match status" value="1"/>
</dbReference>
<dbReference type="EMBL" id="PJNH01000002">
    <property type="protein sequence ID" value="PKR78041.1"/>
    <property type="molecule type" value="Genomic_DNA"/>
</dbReference>
<dbReference type="InterPro" id="IPR050270">
    <property type="entry name" value="DegV_domain_contain"/>
</dbReference>
<gene>
    <name evidence="2" type="ORF">CEY16_08985</name>
</gene>
<dbReference type="Gene3D" id="3.30.1180.10">
    <property type="match status" value="1"/>
</dbReference>
<dbReference type="PANTHER" id="PTHR33434:SF2">
    <property type="entry name" value="FATTY ACID-BINDING PROTEIN TM_1468"/>
    <property type="match status" value="1"/>
</dbReference>
<organism evidence="2 3">
    <name type="scientific">Halalkalibacillus sediminis</name>
    <dbReference type="NCBI Taxonomy" id="2018042"/>
    <lineage>
        <taxon>Bacteria</taxon>
        <taxon>Bacillati</taxon>
        <taxon>Bacillota</taxon>
        <taxon>Bacilli</taxon>
        <taxon>Bacillales</taxon>
        <taxon>Bacillaceae</taxon>
        <taxon>Halalkalibacillus</taxon>
    </lineage>
</organism>
<keyword evidence="3" id="KW-1185">Reference proteome</keyword>
<dbReference type="PROSITE" id="PS51482">
    <property type="entry name" value="DEGV"/>
    <property type="match status" value="1"/>
</dbReference>
<evidence type="ECO:0000313" key="3">
    <source>
        <dbReference type="Proteomes" id="UP000243524"/>
    </source>
</evidence>
<name>A0A2I0QUM1_9BACI</name>
<comment type="caution">
    <text evidence="2">The sequence shown here is derived from an EMBL/GenBank/DDBJ whole genome shotgun (WGS) entry which is preliminary data.</text>
</comment>
<reference evidence="2 3" key="1">
    <citation type="submission" date="2017-06" db="EMBL/GenBank/DDBJ databases">
        <title>the draft geome sequence of Illustriluteabacillus marina B3227.</title>
        <authorList>
            <person name="He R.-H."/>
            <person name="Du Z.-J."/>
        </authorList>
    </citation>
    <scope>NUCLEOTIDE SEQUENCE [LARGE SCALE GENOMIC DNA]</scope>
    <source>
        <strain evidence="2 3">B3227</strain>
    </source>
</reference>
<dbReference type="PANTHER" id="PTHR33434">
    <property type="entry name" value="DEGV DOMAIN-CONTAINING PROTEIN DR_1986-RELATED"/>
    <property type="match status" value="1"/>
</dbReference>
<dbReference type="OrthoDB" id="1638652at2"/>
<proteinExistence type="predicted"/>
<dbReference type="InterPro" id="IPR003797">
    <property type="entry name" value="DegV"/>
</dbReference>
<accession>A0A2I0QUM1</accession>
<dbReference type="InterPro" id="IPR043168">
    <property type="entry name" value="DegV_C"/>
</dbReference>
<dbReference type="AlphaFoldDB" id="A0A2I0QUM1"/>
<keyword evidence="1" id="KW-0446">Lipid-binding</keyword>
<dbReference type="Proteomes" id="UP000243524">
    <property type="component" value="Unassembled WGS sequence"/>
</dbReference>